<dbReference type="RefSeq" id="WP_226726076.1">
    <property type="nucleotide sequence ID" value="NZ_JAJAUY010000019.1"/>
</dbReference>
<evidence type="ECO:0000256" key="1">
    <source>
        <dbReference type="ARBA" id="ARBA00022729"/>
    </source>
</evidence>
<gene>
    <name evidence="3" type="ORF">LG632_07620</name>
</gene>
<dbReference type="PANTHER" id="PTHR15462">
    <property type="entry name" value="SERINE PROTEASE"/>
    <property type="match status" value="1"/>
</dbReference>
<reference evidence="3 4" key="1">
    <citation type="submission" date="2021-10" db="EMBL/GenBank/DDBJ databases">
        <title>Streptomyces sp. strain SMC 277, a novel streptomycete isolated from soil.</title>
        <authorList>
            <person name="Chanama M."/>
        </authorList>
    </citation>
    <scope>NUCLEOTIDE SEQUENCE [LARGE SCALE GENOMIC DNA]</scope>
    <source>
        <strain evidence="3 4">SMC 277</strain>
    </source>
</reference>
<proteinExistence type="predicted"/>
<dbReference type="InterPro" id="IPR050966">
    <property type="entry name" value="Glutamyl_endopeptidase"/>
</dbReference>
<dbReference type="InterPro" id="IPR009003">
    <property type="entry name" value="Peptidase_S1_PA"/>
</dbReference>
<evidence type="ECO:0000313" key="3">
    <source>
        <dbReference type="EMBL" id="MCB5179257.1"/>
    </source>
</evidence>
<organism evidence="3 4">
    <name type="scientific">Streptomyces antimicrobicus</name>
    <dbReference type="NCBI Taxonomy" id="2883108"/>
    <lineage>
        <taxon>Bacteria</taxon>
        <taxon>Bacillati</taxon>
        <taxon>Actinomycetota</taxon>
        <taxon>Actinomycetes</taxon>
        <taxon>Kitasatosporales</taxon>
        <taxon>Streptomycetaceae</taxon>
        <taxon>Streptomyces</taxon>
    </lineage>
</organism>
<comment type="caution">
    <text evidence="3">The sequence shown here is derived from an EMBL/GenBank/DDBJ whole genome shotgun (WGS) entry which is preliminary data.</text>
</comment>
<name>A0ABS8B3R7_9ACTN</name>
<protein>
    <submittedName>
        <fullName evidence="3">Trypsin-like serine protease</fullName>
        <ecNumber evidence="3">3.4.21.-</ecNumber>
    </submittedName>
</protein>
<feature type="domain" description="Peptidase S1" evidence="2">
    <location>
        <begin position="58"/>
        <end position="178"/>
    </location>
</feature>
<dbReference type="InterPro" id="IPR001254">
    <property type="entry name" value="Trypsin_dom"/>
</dbReference>
<dbReference type="Pfam" id="PF00089">
    <property type="entry name" value="Trypsin"/>
    <property type="match status" value="1"/>
</dbReference>
<evidence type="ECO:0000313" key="4">
    <source>
        <dbReference type="Proteomes" id="UP001199054"/>
    </source>
</evidence>
<keyword evidence="1" id="KW-0732">Signal</keyword>
<dbReference type="SUPFAM" id="SSF50494">
    <property type="entry name" value="Trypsin-like serine proteases"/>
    <property type="match status" value="1"/>
</dbReference>
<evidence type="ECO:0000259" key="2">
    <source>
        <dbReference type="Pfam" id="PF00089"/>
    </source>
</evidence>
<keyword evidence="4" id="KW-1185">Reference proteome</keyword>
<dbReference type="InterPro" id="IPR043504">
    <property type="entry name" value="Peptidase_S1_PA_chymotrypsin"/>
</dbReference>
<dbReference type="EC" id="3.4.21.-" evidence="3"/>
<dbReference type="Gene3D" id="2.40.10.10">
    <property type="entry name" value="Trypsin-like serine proteases"/>
    <property type="match status" value="2"/>
</dbReference>
<accession>A0ABS8B3R7</accession>
<keyword evidence="3" id="KW-0378">Hydrolase</keyword>
<dbReference type="Proteomes" id="UP001199054">
    <property type="component" value="Unassembled WGS sequence"/>
</dbReference>
<dbReference type="GO" id="GO:0016787">
    <property type="term" value="F:hydrolase activity"/>
    <property type="evidence" value="ECO:0007669"/>
    <property type="project" value="UniProtKB-KW"/>
</dbReference>
<sequence length="250" mass="25235">MIHRALPRRPRRAGRVALALATVSALLTLDGRDASATPPTGVTAVADAGPVTARVGALFSGGLDGGHFCTASVVRSAGRDLIATAAHCLGQPLSTVFVPGYRDGSAPYGVWRLTGVTQDPSWTDGADPDADIAFATLAPLEGRAIEDVVGGFPLATDAPAGVPVTVVGYPSTVDEPLTCSNDTTMAGPTQRRIDCPDLAGGTSGSPWLAGGALAGVLGGFEGGGTEDDVSYSAVLGDLAERLYRRAAAAH</sequence>
<dbReference type="EMBL" id="JAJAUY010000019">
    <property type="protein sequence ID" value="MCB5179257.1"/>
    <property type="molecule type" value="Genomic_DNA"/>
</dbReference>